<dbReference type="Proteomes" id="UP001596997">
    <property type="component" value="Unassembled WGS sequence"/>
</dbReference>
<feature type="non-terminal residue" evidence="1">
    <location>
        <position position="1"/>
    </location>
</feature>
<name>A0ABW3I5R7_9FLAO</name>
<gene>
    <name evidence="1" type="ORF">ACFQ1O_14660</name>
</gene>
<comment type="caution">
    <text evidence="1">The sequence shown here is derived from an EMBL/GenBank/DDBJ whole genome shotgun (WGS) entry which is preliminary data.</text>
</comment>
<dbReference type="Pfam" id="PF13585">
    <property type="entry name" value="CHU_C"/>
    <property type="match status" value="1"/>
</dbReference>
<protein>
    <submittedName>
        <fullName evidence="1">T9SS type B sorting domain-containing protein</fullName>
    </submittedName>
</protein>
<evidence type="ECO:0000313" key="2">
    <source>
        <dbReference type="Proteomes" id="UP001596997"/>
    </source>
</evidence>
<proteinExistence type="predicted"/>
<accession>A0ABW3I5R7</accession>
<organism evidence="1 2">
    <name type="scientific">Pseudofulvibacter geojedonensis</name>
    <dbReference type="NCBI Taxonomy" id="1123758"/>
    <lineage>
        <taxon>Bacteria</taxon>
        <taxon>Pseudomonadati</taxon>
        <taxon>Bacteroidota</taxon>
        <taxon>Flavobacteriia</taxon>
        <taxon>Flavobacteriales</taxon>
        <taxon>Flavobacteriaceae</taxon>
        <taxon>Pseudofulvibacter</taxon>
    </lineage>
</organism>
<feature type="non-terminal residue" evidence="1">
    <location>
        <position position="1286"/>
    </location>
</feature>
<sequence>DDATISNPTSTVGTTTTYTLTITDTSNGCTDTDDVTVTVDNDLPTANAGADGTITCTTTSVQIGAASAAGFTYSWSPATGLDDATISNPTSTVGTTTTYTLTITETATGCTDTDDVTVTVDSGLPTIIAVGTDPATCGGNGSITLTLTNIPDGVYTVNYASGSFAGVLVTSGSATITTGSGTYADLSITNPTTGCTSVQDPDVTLNDPSSPDVTNVTNNSDICAMDDAIFTITGTANTNVAYSYTVGTSAPTLGTVTLDGSGNGTVTVATPQNTNNSINVVLTLVSITNPVTTCSTTLTNTSTVIVHPNPEITNITNNSDICAMDDAVFTITGTANTDVAYSYTVGTSTPVSATLTLDGSGNGTVTVATPQNTNNSINVVLTLSSITNSTTTCSTALTNTSTVIVNPNPDVTNVTNNSDICAMDDAIFTIVGTANADVAYSYTVDNNTAITGTLTLDGSGNGQVTVPTVQNTSNAIDIVLTLSNITNTATGCATTLSNMSTVVVNPNPEAVSVNMSPVCDDDLDGQMIFNLTSNINALTNNASGVTVTFYNTQADAEGLTNSFTFQGLDTSAYEIQAPASLPTTYNEETIWVNIQNDTTGCTSVTSFTIAVNTVMANGPVELFACEQDNDGFAQFNLYDAVATISGNIPSMQVYFYATPGQAAAQIPGTEIGSGTSDVVTDIYHSVVNTYEEPIYVVVVDNATGCSYNAEGIVTLTVIDAPELQTGDINYTLCDYDDDETDNVAIFDLTNVEDPANTDLFVFDDENTDITGYTFTYYSELISEGGSADVLINNATAYQNTSDPQVVYVVVNNSASGCSATKEITLLVDLPPVAESFYSLTVCDDDHWIADNVTPSVAFDLTSSEGFITIETGNEFSYYLSNADASAATNAITNTTAFENTVNPQDIYVRIENPTTGCFTVTLLELQVLPNPSPLQPSEIDAQLGVMQSCVNDGAGPGTLQEGYAIFNLLDYETDILIGEGPQVEPDVTLSYYTSESDADLAMNPITNPDNFYNTEAYGQVIWVRAENDTTGCYTLTHFDIQVPAIIITATATTDTLCVDENGVPLTDVSLPVLYATATNLTASTNESIYTYQWSLNGVEIPGATSQELIVSQAGDYVVTVTGSEQMDFTCENTATVSITASSSPDDYQASVTTNAFAENHQVIATATSSLAGVEFIYTLDLGLDTEQVNTTGVFSGVTPGPHTVTISDAGGCWEDVLDVFAIDYPHFFSPNGDGANDTWMIYGIEGIPISQIYIFDRYGKLLKQLDPDGAGWNGTYNGADMPSTDY</sequence>
<dbReference type="InterPro" id="IPR026341">
    <property type="entry name" value="T9SS_type_B"/>
</dbReference>
<dbReference type="RefSeq" id="WP_377717563.1">
    <property type="nucleotide sequence ID" value="NZ_JBHTJM010000013.1"/>
</dbReference>
<dbReference type="EMBL" id="JBHTJM010000013">
    <property type="protein sequence ID" value="MFD0965251.1"/>
    <property type="molecule type" value="Genomic_DNA"/>
</dbReference>
<reference evidence="2" key="1">
    <citation type="journal article" date="2019" name="Int. J. Syst. Evol. Microbiol.">
        <title>The Global Catalogue of Microorganisms (GCM) 10K type strain sequencing project: providing services to taxonomists for standard genome sequencing and annotation.</title>
        <authorList>
            <consortium name="The Broad Institute Genomics Platform"/>
            <consortium name="The Broad Institute Genome Sequencing Center for Infectious Disease"/>
            <person name="Wu L."/>
            <person name="Ma J."/>
        </authorList>
    </citation>
    <scope>NUCLEOTIDE SEQUENCE [LARGE SCALE GENOMIC DNA]</scope>
    <source>
        <strain evidence="2">CCUG 62114</strain>
    </source>
</reference>
<keyword evidence="2" id="KW-1185">Reference proteome</keyword>
<dbReference type="NCBIfam" id="TIGR04131">
    <property type="entry name" value="Bac_Flav_CTERM"/>
    <property type="match status" value="1"/>
</dbReference>
<evidence type="ECO:0000313" key="1">
    <source>
        <dbReference type="EMBL" id="MFD0965251.1"/>
    </source>
</evidence>